<dbReference type="GO" id="GO:0005829">
    <property type="term" value="C:cytosol"/>
    <property type="evidence" value="ECO:0007669"/>
    <property type="project" value="TreeGrafter"/>
</dbReference>
<evidence type="ECO:0000313" key="4">
    <source>
        <dbReference type="Proteomes" id="UP000316331"/>
    </source>
</evidence>
<comment type="caution">
    <text evidence="3">The sequence shown here is derived from an EMBL/GenBank/DDBJ whole genome shotgun (WGS) entry which is preliminary data.</text>
</comment>
<keyword evidence="1" id="KW-0560">Oxidoreductase</keyword>
<dbReference type="NCBIfam" id="TIGR04023">
    <property type="entry name" value="PPOX_MSMEG_5819"/>
    <property type="match status" value="1"/>
</dbReference>
<dbReference type="InterPro" id="IPR012349">
    <property type="entry name" value="Split_barrel_FMN-bd"/>
</dbReference>
<reference evidence="3 4" key="1">
    <citation type="submission" date="2019-06" db="EMBL/GenBank/DDBJ databases">
        <title>Sequencing the genomes of 1000 actinobacteria strains.</title>
        <authorList>
            <person name="Klenk H.-P."/>
        </authorList>
    </citation>
    <scope>NUCLEOTIDE SEQUENCE [LARGE SCALE GENOMIC DNA]</scope>
    <source>
        <strain evidence="3 4">DSM 103495</strain>
    </source>
</reference>
<dbReference type="EMBL" id="VFPG01000001">
    <property type="protein sequence ID" value="TQM31717.1"/>
    <property type="molecule type" value="Genomic_DNA"/>
</dbReference>
<dbReference type="PANTHER" id="PTHR35176">
    <property type="entry name" value="HEME OXYGENASE HI_0854-RELATED"/>
    <property type="match status" value="1"/>
</dbReference>
<protein>
    <submittedName>
        <fullName evidence="3">Pyridoxamine 5'-phosphate oxidase family protein</fullName>
    </submittedName>
</protein>
<sequence length="130" mass="14274">MVFTQAEIEFLEQQPIGRFGTVGPNDDPQIRPVGVHLAEDRRTVDVVGHALAATQKWRNVLRNPRVAFLVDSVESVDPPVARGIEIRGVAEPLRDAVDSSGGLSGEVIRIHPRRIISWGLDSPRPVGRDV</sequence>
<dbReference type="RefSeq" id="WP_141809746.1">
    <property type="nucleotide sequence ID" value="NZ_VFPG01000001.1"/>
</dbReference>
<dbReference type="SUPFAM" id="SSF50475">
    <property type="entry name" value="FMN-binding split barrel"/>
    <property type="match status" value="1"/>
</dbReference>
<accession>A0A543FD14</accession>
<dbReference type="OrthoDB" id="3693562at2"/>
<name>A0A543FD14_9NOCA</name>
<dbReference type="InterPro" id="IPR024031">
    <property type="entry name" value="MSMEG_5819/OxyR"/>
</dbReference>
<organism evidence="3 4">
    <name type="scientific">Nocardia bhagyanarayanae</name>
    <dbReference type="NCBI Taxonomy" id="1215925"/>
    <lineage>
        <taxon>Bacteria</taxon>
        <taxon>Bacillati</taxon>
        <taxon>Actinomycetota</taxon>
        <taxon>Actinomycetes</taxon>
        <taxon>Mycobacteriales</taxon>
        <taxon>Nocardiaceae</taxon>
        <taxon>Nocardia</taxon>
    </lineage>
</organism>
<evidence type="ECO:0000259" key="2">
    <source>
        <dbReference type="Pfam" id="PF01243"/>
    </source>
</evidence>
<dbReference type="Gene3D" id="2.30.110.10">
    <property type="entry name" value="Electron Transport, Fmn-binding Protein, Chain A"/>
    <property type="match status" value="1"/>
</dbReference>
<evidence type="ECO:0000313" key="3">
    <source>
        <dbReference type="EMBL" id="TQM31717.1"/>
    </source>
</evidence>
<dbReference type="InterPro" id="IPR052019">
    <property type="entry name" value="F420H2_bilvrd_red/Heme_oxyg"/>
</dbReference>
<dbReference type="GO" id="GO:0070967">
    <property type="term" value="F:coenzyme F420 binding"/>
    <property type="evidence" value="ECO:0007669"/>
    <property type="project" value="TreeGrafter"/>
</dbReference>
<dbReference type="PANTHER" id="PTHR35176:SF6">
    <property type="entry name" value="HEME OXYGENASE HI_0854-RELATED"/>
    <property type="match status" value="1"/>
</dbReference>
<dbReference type="InterPro" id="IPR011576">
    <property type="entry name" value="Pyridox_Oxase_N"/>
</dbReference>
<feature type="domain" description="Pyridoxamine 5'-phosphate oxidase N-terminal" evidence="2">
    <location>
        <begin position="6"/>
        <end position="96"/>
    </location>
</feature>
<proteinExistence type="predicted"/>
<dbReference type="Pfam" id="PF01243">
    <property type="entry name" value="PNPOx_N"/>
    <property type="match status" value="1"/>
</dbReference>
<dbReference type="Proteomes" id="UP000316331">
    <property type="component" value="Unassembled WGS sequence"/>
</dbReference>
<evidence type="ECO:0000256" key="1">
    <source>
        <dbReference type="ARBA" id="ARBA00023002"/>
    </source>
</evidence>
<dbReference type="GO" id="GO:0016627">
    <property type="term" value="F:oxidoreductase activity, acting on the CH-CH group of donors"/>
    <property type="evidence" value="ECO:0007669"/>
    <property type="project" value="TreeGrafter"/>
</dbReference>
<keyword evidence="4" id="KW-1185">Reference proteome</keyword>
<dbReference type="AlphaFoldDB" id="A0A543FD14"/>
<gene>
    <name evidence="3" type="ORF">FB390_3381</name>
</gene>